<dbReference type="AlphaFoldDB" id="A0A128VFS9"/>
<sequence>MPRWFRRIVDEGERLLVEVTDELRDESEVHKAASQLHLRIEQVLNANRARLEKPVIEAAEGFLHDLGVILEEDSMLRFPHAPVNQYLLAEKCTDIIYNYKPSLESAPGIWNQIKAHINNFIEIIFGLENVLPTTQTMFAKDVSFTRCKRNLSRLKESLESDAPDLLSVLVNC</sequence>
<name>A0A128VFS9_LEGPN</name>
<dbReference type="Proteomes" id="UP001071279">
    <property type="component" value="Unassembled WGS sequence"/>
</dbReference>
<dbReference type="EMBL" id="UGOL01000001">
    <property type="protein sequence ID" value="STX79580.1"/>
    <property type="molecule type" value="Genomic_DNA"/>
</dbReference>
<evidence type="ECO:0000313" key="1">
    <source>
        <dbReference type="EMBL" id="MCZ4719061.1"/>
    </source>
</evidence>
<reference evidence="1" key="2">
    <citation type="submission" date="2022-12" db="EMBL/GenBank/DDBJ databases">
        <title>Comparative genomics of Legionella pneumophila isolates from the West Bank and Germany support molecular epidemiology of Legionnaires disease.</title>
        <authorList>
            <person name="Zayed A.R."/>
            <person name="Bitar D.M."/>
            <person name="Steinert M."/>
            <person name="Lueck C."/>
            <person name="Brettar I."/>
            <person name="Hoefle M.G."/>
            <person name="Bunk B."/>
        </authorList>
    </citation>
    <scope>NUCLEOTIDE SEQUENCE</scope>
    <source>
        <strain evidence="1">H23</strain>
    </source>
</reference>
<dbReference type="RefSeq" id="WP_011213739.1">
    <property type="nucleotide sequence ID" value="NZ_BAZA01000029.1"/>
</dbReference>
<dbReference type="Proteomes" id="UP000254631">
    <property type="component" value="Unassembled WGS sequence"/>
</dbReference>
<gene>
    <name evidence="2" type="ORF">NCTC12000_01572</name>
    <name evidence="1" type="ORF">O6C86_07495</name>
</gene>
<evidence type="ECO:0000313" key="3">
    <source>
        <dbReference type="Proteomes" id="UP000254631"/>
    </source>
</evidence>
<reference evidence="2 3" key="1">
    <citation type="submission" date="2018-06" db="EMBL/GenBank/DDBJ databases">
        <authorList>
            <consortium name="Pathogen Informatics"/>
            <person name="Doyle S."/>
        </authorList>
    </citation>
    <scope>NUCLEOTIDE SEQUENCE [LARGE SCALE GENOMIC DNA]</scope>
    <source>
        <strain evidence="2 3">NCTC12000</strain>
    </source>
</reference>
<organism evidence="2 3">
    <name type="scientific">Legionella pneumophila</name>
    <dbReference type="NCBI Taxonomy" id="446"/>
    <lineage>
        <taxon>Bacteria</taxon>
        <taxon>Pseudomonadati</taxon>
        <taxon>Pseudomonadota</taxon>
        <taxon>Gammaproteobacteria</taxon>
        <taxon>Legionellales</taxon>
        <taxon>Legionellaceae</taxon>
        <taxon>Legionella</taxon>
    </lineage>
</organism>
<evidence type="ECO:0000313" key="2">
    <source>
        <dbReference type="EMBL" id="STX79580.1"/>
    </source>
</evidence>
<dbReference type="EMBL" id="JAPXIC010000040">
    <property type="protein sequence ID" value="MCZ4719061.1"/>
    <property type="molecule type" value="Genomic_DNA"/>
</dbReference>
<proteinExistence type="predicted"/>
<protein>
    <submittedName>
        <fullName evidence="1">Lpg1453 family Dot/Icm T4SS effector</fullName>
    </submittedName>
</protein>
<accession>A0A128VFS9</accession>